<evidence type="ECO:0000256" key="2">
    <source>
        <dbReference type="ARBA" id="ARBA00012759"/>
    </source>
</evidence>
<dbReference type="InterPro" id="IPR050185">
    <property type="entry name" value="Ub_carboxyl-term_hydrolase"/>
</dbReference>
<dbReference type="InterPro" id="IPR028889">
    <property type="entry name" value="USP"/>
</dbReference>
<protein>
    <recommendedName>
        <fullName evidence="2">ubiquitinyl hydrolase 1</fullName>
        <ecNumber evidence="2">3.4.19.12</ecNumber>
    </recommendedName>
</protein>
<evidence type="ECO:0000313" key="6">
    <source>
        <dbReference type="WBParaSite" id="PSU_v2.g5788.t1"/>
    </source>
</evidence>
<dbReference type="InterPro" id="IPR038765">
    <property type="entry name" value="Papain-like_cys_pep_sf"/>
</dbReference>
<evidence type="ECO:0000256" key="3">
    <source>
        <dbReference type="SAM" id="MobiDB-lite"/>
    </source>
</evidence>
<dbReference type="Proteomes" id="UP000887577">
    <property type="component" value="Unplaced"/>
</dbReference>
<feature type="region of interest" description="Disordered" evidence="3">
    <location>
        <begin position="514"/>
        <end position="545"/>
    </location>
</feature>
<dbReference type="GO" id="GO:0016579">
    <property type="term" value="P:protein deubiquitination"/>
    <property type="evidence" value="ECO:0007669"/>
    <property type="project" value="InterPro"/>
</dbReference>
<dbReference type="WBParaSite" id="PSU_v2.g5788.t1">
    <property type="protein sequence ID" value="PSU_v2.g5788.t1"/>
    <property type="gene ID" value="PSU_v2.g5788"/>
</dbReference>
<name>A0A914YZ66_9BILA</name>
<evidence type="ECO:0000259" key="4">
    <source>
        <dbReference type="PROSITE" id="PS50235"/>
    </source>
</evidence>
<evidence type="ECO:0000256" key="1">
    <source>
        <dbReference type="ARBA" id="ARBA00000707"/>
    </source>
</evidence>
<feature type="region of interest" description="Disordered" evidence="3">
    <location>
        <begin position="382"/>
        <end position="457"/>
    </location>
</feature>
<dbReference type="InterPro" id="IPR001394">
    <property type="entry name" value="Peptidase_C19_UCH"/>
</dbReference>
<accession>A0A914YZ66</accession>
<dbReference type="Gene3D" id="3.90.70.10">
    <property type="entry name" value="Cysteine proteinases"/>
    <property type="match status" value="1"/>
</dbReference>
<proteinExistence type="predicted"/>
<evidence type="ECO:0000313" key="5">
    <source>
        <dbReference type="Proteomes" id="UP000887577"/>
    </source>
</evidence>
<keyword evidence="5" id="KW-1185">Reference proteome</keyword>
<feature type="compositionally biased region" description="Low complexity" evidence="3">
    <location>
        <begin position="385"/>
        <end position="396"/>
    </location>
</feature>
<dbReference type="SUPFAM" id="SSF54001">
    <property type="entry name" value="Cysteine proteinases"/>
    <property type="match status" value="1"/>
</dbReference>
<dbReference type="PROSITE" id="PS50235">
    <property type="entry name" value="USP_3"/>
    <property type="match status" value="1"/>
</dbReference>
<feature type="domain" description="USP" evidence="4">
    <location>
        <begin position="252"/>
        <end position="565"/>
    </location>
</feature>
<dbReference type="Pfam" id="PF00443">
    <property type="entry name" value="UCH"/>
    <property type="match status" value="1"/>
</dbReference>
<dbReference type="EC" id="3.4.19.12" evidence="2"/>
<organism evidence="5 6">
    <name type="scientific">Panagrolaimus superbus</name>
    <dbReference type="NCBI Taxonomy" id="310955"/>
    <lineage>
        <taxon>Eukaryota</taxon>
        <taxon>Metazoa</taxon>
        <taxon>Ecdysozoa</taxon>
        <taxon>Nematoda</taxon>
        <taxon>Chromadorea</taxon>
        <taxon>Rhabditida</taxon>
        <taxon>Tylenchina</taxon>
        <taxon>Panagrolaimomorpha</taxon>
        <taxon>Panagrolaimoidea</taxon>
        <taxon>Panagrolaimidae</taxon>
        <taxon>Panagrolaimus</taxon>
    </lineage>
</organism>
<sequence length="565" mass="64508">MTNIYQQHFLNLNNDFEARNDLKKSKSANNSTLSLHIAAYENSVEDKTDSNGSKRDDSKSKSEKTALIKKWNTSKQGFIDSLLFIQNPFEFPRQQEDEDNYDPEVMQFKASQRLLNPNEEHLNFEENRIVPFLEQVNRLPSTDEQDILLQQSELNFDESANTFTPPQPNHLASSIHILQHPVHDAIEDLKLAMPENEDVNEKESLLAGTSFSASPTFASINMTNEFWKFHFNILSENGHDYNGKQRGFLGLVGLYNQGNSCYMNAATQALSNCPPLREYFLSYLPSVSKDRNAHIHDLLTIRRPISDAFQDLILKMWSEKKLDAIRPTFLLYKIKDRCAQFKGYTQQDAQEFIRCFLDVLHQELRYPINHIMDEKNKRDEKLLESRNSVSSSCSSSQDELNGAQGDRFETADSGLSSDTGEPSKKSKLTAGIPLSVSPEKPKAAKKREQKGQEKNQTQFRSIITDVFDGEIISTVKCMTCQHLSNTRETFQDISLSIPTLEQIAILRESSSLDFEASGEEMKKEKEEEEMEEPDGEDTQSMKHESSFALRLSHNSYAFVMGLRSC</sequence>
<dbReference type="PANTHER" id="PTHR21646">
    <property type="entry name" value="UBIQUITIN CARBOXYL-TERMINAL HYDROLASE"/>
    <property type="match status" value="1"/>
</dbReference>
<dbReference type="GO" id="GO:0004843">
    <property type="term" value="F:cysteine-type deubiquitinase activity"/>
    <property type="evidence" value="ECO:0007669"/>
    <property type="project" value="UniProtKB-EC"/>
</dbReference>
<reference evidence="6" key="1">
    <citation type="submission" date="2022-11" db="UniProtKB">
        <authorList>
            <consortium name="WormBaseParasite"/>
        </authorList>
    </citation>
    <scope>IDENTIFICATION</scope>
</reference>
<feature type="region of interest" description="Disordered" evidence="3">
    <location>
        <begin position="44"/>
        <end position="64"/>
    </location>
</feature>
<dbReference type="PANTHER" id="PTHR21646:SF86">
    <property type="entry name" value="UBIQUITIN CARBOXYL-TERMINAL HYDROLASE"/>
    <property type="match status" value="1"/>
</dbReference>
<feature type="compositionally biased region" description="Acidic residues" evidence="3">
    <location>
        <begin position="526"/>
        <end position="537"/>
    </location>
</feature>
<dbReference type="AlphaFoldDB" id="A0A914YZ66"/>
<comment type="catalytic activity">
    <reaction evidence="1">
        <text>Thiol-dependent hydrolysis of ester, thioester, amide, peptide and isopeptide bonds formed by the C-terminal Gly of ubiquitin (a 76-residue protein attached to proteins as an intracellular targeting signal).</text>
        <dbReference type="EC" id="3.4.19.12"/>
    </reaction>
</comment>